<dbReference type="Proteomes" id="UP000803884">
    <property type="component" value="Unassembled WGS sequence"/>
</dbReference>
<feature type="compositionally biased region" description="Polar residues" evidence="2">
    <location>
        <begin position="386"/>
        <end position="402"/>
    </location>
</feature>
<evidence type="ECO:0000313" key="5">
    <source>
        <dbReference type="Proteomes" id="UP000803884"/>
    </source>
</evidence>
<dbReference type="InterPro" id="IPR013087">
    <property type="entry name" value="Znf_C2H2_type"/>
</dbReference>
<gene>
    <name evidence="4" type="ORF">WHR41_06434</name>
</gene>
<feature type="compositionally biased region" description="Polar residues" evidence="2">
    <location>
        <begin position="630"/>
        <end position="649"/>
    </location>
</feature>
<sequence>MSSSSSARYFLAPTPSLTYTDDHSASSFHPTHTAHSDSYASSPRNTLDAAAYSHALALLQKSSHPGAAPNSCASNIRQTPTDSGRTTPSTHLLPSAWANVPNTAAAADSLHALPQPSQSMYNQGQFRNSMGALGTPTQQYQQGFKRARTHERTPSASTVASAGPASPFSYNTSFPYIAQPEYTPQSPAGNLWDFSGPQADQASYSFAKSPLNQVGSPYLNAPGYIPSQAAHTPAAHLAMKGFAIDHHNLEDFTNNFPHSSRQSMSSIGQDSPATPRSTVEDSENKPFKMNSNEYKQPNPNVQLQRTESAAYQDELYNPANFSGAPSSTSRTNNNSHGNNLLTPHRNLVNERLQNANMARSVSPSSVSRERSPFRHGSPLAPAATDAWSSPRNAMGTQAGLRQQQKEETAQAEIAQHRPALHREPTKTISPKDALLDYNDTDQQPLFQDTIPTGYKQHFGGTEQFPPNFFSQGNMSFGGNVPTSQPNMTSFRATNSADGFSGGNFNISPSMQSQGQLQAPFQGGNYQQTNNASNALNNSYNDGSLAEATPDFPAHLTSMESSMSEGNAMPSSQEGNNLPVQRPDDTRANTGTYTCTYHGCTQRFESQPALQRHKREYHRSQAQTHKDSGIESATASVSPSSPGTRTTESPAPSDGDDSGMTSAALLARNSQAGPHKCTRVNPSTGKPCNTVFSRPYDLTRHEDTIHNNRKMKVRCPHCREEKTFSRNDALTRHMRVVHPEADSYGKRGRRD</sequence>
<keyword evidence="1" id="KW-0479">Metal-binding</keyword>
<dbReference type="PANTHER" id="PTHR46179">
    <property type="entry name" value="ZINC FINGER PROTEIN"/>
    <property type="match status" value="1"/>
</dbReference>
<dbReference type="GO" id="GO:0005634">
    <property type="term" value="C:nucleus"/>
    <property type="evidence" value="ECO:0007669"/>
    <property type="project" value="TreeGrafter"/>
</dbReference>
<keyword evidence="1" id="KW-0862">Zinc</keyword>
<feature type="compositionally biased region" description="Polar residues" evidence="2">
    <location>
        <begin position="115"/>
        <end position="128"/>
    </location>
</feature>
<feature type="compositionally biased region" description="Polar residues" evidence="2">
    <location>
        <begin position="71"/>
        <end position="89"/>
    </location>
</feature>
<feature type="region of interest" description="Disordered" evidence="2">
    <location>
        <begin position="62"/>
        <end position="89"/>
    </location>
</feature>
<accession>A0AB34KJE1</accession>
<name>A0AB34KJE1_9PEZI</name>
<dbReference type="InterPro" id="IPR051061">
    <property type="entry name" value="Zinc_finger_trans_reg"/>
</dbReference>
<dbReference type="SUPFAM" id="SSF57667">
    <property type="entry name" value="beta-beta-alpha zinc fingers"/>
    <property type="match status" value="1"/>
</dbReference>
<proteinExistence type="predicted"/>
<feature type="region of interest" description="Disordered" evidence="2">
    <location>
        <begin position="606"/>
        <end position="660"/>
    </location>
</feature>
<dbReference type="RefSeq" id="XP_069228295.1">
    <property type="nucleotide sequence ID" value="XM_069375039.1"/>
</dbReference>
<feature type="region of interest" description="Disordered" evidence="2">
    <location>
        <begin position="115"/>
        <end position="164"/>
    </location>
</feature>
<dbReference type="SMART" id="SM00355">
    <property type="entry name" value="ZnF_C2H2"/>
    <property type="match status" value="3"/>
</dbReference>
<feature type="domain" description="C2H2-type" evidence="3">
    <location>
        <begin position="592"/>
        <end position="622"/>
    </location>
</feature>
<protein>
    <recommendedName>
        <fullName evidence="3">C2H2-type domain-containing protein</fullName>
    </recommendedName>
</protein>
<dbReference type="PROSITE" id="PS00028">
    <property type="entry name" value="ZINC_FINGER_C2H2_1"/>
    <property type="match status" value="1"/>
</dbReference>
<keyword evidence="5" id="KW-1185">Reference proteome</keyword>
<evidence type="ECO:0000259" key="3">
    <source>
        <dbReference type="PROSITE" id="PS50157"/>
    </source>
</evidence>
<feature type="region of interest" description="Disordered" evidence="2">
    <location>
        <begin position="555"/>
        <end position="589"/>
    </location>
</feature>
<feature type="region of interest" description="Disordered" evidence="2">
    <location>
        <begin position="253"/>
        <end position="299"/>
    </location>
</feature>
<feature type="region of interest" description="Disordered" evidence="2">
    <location>
        <begin position="358"/>
        <end position="409"/>
    </location>
</feature>
<feature type="domain" description="C2H2-type" evidence="3">
    <location>
        <begin position="674"/>
        <end position="710"/>
    </location>
</feature>
<feature type="compositionally biased region" description="Polar residues" evidence="2">
    <location>
        <begin position="557"/>
        <end position="578"/>
    </location>
</feature>
<dbReference type="GeneID" id="96007877"/>
<feature type="region of interest" description="Disordered" evidence="2">
    <location>
        <begin position="317"/>
        <end position="339"/>
    </location>
</feature>
<dbReference type="PANTHER" id="PTHR46179:SF19">
    <property type="entry name" value="C2H2 FINGER DOMAIN TRANSCRIPTION FACTOR (EUROFUNG)-RELATED"/>
    <property type="match status" value="1"/>
</dbReference>
<dbReference type="GO" id="GO:0008270">
    <property type="term" value="F:zinc ion binding"/>
    <property type="evidence" value="ECO:0007669"/>
    <property type="project" value="UniProtKB-KW"/>
</dbReference>
<organism evidence="4 5">
    <name type="scientific">Cladosporium halotolerans</name>
    <dbReference type="NCBI Taxonomy" id="1052096"/>
    <lineage>
        <taxon>Eukaryota</taxon>
        <taxon>Fungi</taxon>
        <taxon>Dikarya</taxon>
        <taxon>Ascomycota</taxon>
        <taxon>Pezizomycotina</taxon>
        <taxon>Dothideomycetes</taxon>
        <taxon>Dothideomycetidae</taxon>
        <taxon>Cladosporiales</taxon>
        <taxon>Cladosporiaceae</taxon>
        <taxon>Cladosporium</taxon>
    </lineage>
</organism>
<dbReference type="PROSITE" id="PS50157">
    <property type="entry name" value="ZINC_FINGER_C2H2_2"/>
    <property type="match status" value="2"/>
</dbReference>
<evidence type="ECO:0000256" key="2">
    <source>
        <dbReference type="SAM" id="MobiDB-lite"/>
    </source>
</evidence>
<dbReference type="AlphaFoldDB" id="A0AB34KJE1"/>
<feature type="compositionally biased region" description="Polar residues" evidence="2">
    <location>
        <begin position="253"/>
        <end position="277"/>
    </location>
</feature>
<dbReference type="Pfam" id="PF00096">
    <property type="entry name" value="zf-C2H2"/>
    <property type="match status" value="1"/>
</dbReference>
<feature type="compositionally biased region" description="Polar residues" evidence="2">
    <location>
        <begin position="289"/>
        <end position="299"/>
    </location>
</feature>
<evidence type="ECO:0000313" key="4">
    <source>
        <dbReference type="EMBL" id="KAL1585189.1"/>
    </source>
</evidence>
<comment type="caution">
    <text evidence="4">The sequence shown here is derived from an EMBL/GenBank/DDBJ whole genome shotgun (WGS) entry which is preliminary data.</text>
</comment>
<dbReference type="GO" id="GO:0006357">
    <property type="term" value="P:regulation of transcription by RNA polymerase II"/>
    <property type="evidence" value="ECO:0007669"/>
    <property type="project" value="TreeGrafter"/>
</dbReference>
<dbReference type="Gene3D" id="3.30.160.60">
    <property type="entry name" value="Classic Zinc Finger"/>
    <property type="match status" value="2"/>
</dbReference>
<feature type="region of interest" description="Disordered" evidence="2">
    <location>
        <begin position="22"/>
        <end position="42"/>
    </location>
</feature>
<keyword evidence="1" id="KW-0863">Zinc-finger</keyword>
<evidence type="ECO:0000256" key="1">
    <source>
        <dbReference type="PROSITE-ProRule" id="PRU00042"/>
    </source>
</evidence>
<dbReference type="EMBL" id="JAAQHG020000021">
    <property type="protein sequence ID" value="KAL1585189.1"/>
    <property type="molecule type" value="Genomic_DNA"/>
</dbReference>
<reference evidence="4 5" key="1">
    <citation type="journal article" date="2020" name="Microbiol. Resour. Announc.">
        <title>Draft Genome Sequence of a Cladosporium Species Isolated from the Mesophotic Ascidian Didemnum maculosum.</title>
        <authorList>
            <person name="Gioti A."/>
            <person name="Siaperas R."/>
            <person name="Nikolaivits E."/>
            <person name="Le Goff G."/>
            <person name="Ouazzani J."/>
            <person name="Kotoulas G."/>
            <person name="Topakas E."/>
        </authorList>
    </citation>
    <scope>NUCLEOTIDE SEQUENCE [LARGE SCALE GENOMIC DNA]</scope>
    <source>
        <strain evidence="4 5">TM138-S3</strain>
    </source>
</reference>
<feature type="compositionally biased region" description="Polar residues" evidence="2">
    <location>
        <begin position="319"/>
        <end position="339"/>
    </location>
</feature>
<dbReference type="InterPro" id="IPR036236">
    <property type="entry name" value="Znf_C2H2_sf"/>
</dbReference>